<reference evidence="1 2" key="1">
    <citation type="submission" date="2014-07" db="EMBL/GenBank/DDBJ databases">
        <title>Genome of Chryseobacterium vrystaatense LMG 22846.</title>
        <authorList>
            <person name="Pipes S.E."/>
            <person name="Stropko S.J."/>
            <person name="Newman J.D."/>
        </authorList>
    </citation>
    <scope>NUCLEOTIDE SEQUENCE [LARGE SCALE GENOMIC DNA]</scope>
    <source>
        <strain evidence="1 2">LMG 22846</strain>
    </source>
</reference>
<proteinExistence type="predicted"/>
<name>A0ABR4UKF1_9FLAO</name>
<keyword evidence="2" id="KW-1185">Reference proteome</keyword>
<sequence length="281" mass="33154">MFNIIIELRVLNYSSTEKLIQTVDKYPNMNLIVKYVDEDYQRLLNNKYITAVNFPIKDAVKIFGSYDKLRGKKKLKTEIQNIIGFEDDHLDSCEGIENFLVFTYHLLKTNKNLVVSTVGLSYESINHYIKIMELILTKLSDRTLYVIKNFSAIDELVLTDLYIHINTVEKETVFDFMKNWLIGFKTKDEYFIYPEYFGKVEFETGDYFEMLSFILSGPNRDYGFHFHNRNNPQNPKAMILIRNNSLYLGIGVTPNYEKHFIERLLKEYHKTPIVCHGVLPY</sequence>
<accession>A0ABR4UKF1</accession>
<protein>
    <submittedName>
        <fullName evidence="1">Uncharacterized protein</fullName>
    </submittedName>
</protein>
<dbReference type="EMBL" id="JPRI01000005">
    <property type="protein sequence ID" value="KFF25303.1"/>
    <property type="molecule type" value="Genomic_DNA"/>
</dbReference>
<evidence type="ECO:0000313" key="2">
    <source>
        <dbReference type="Proteomes" id="UP000028719"/>
    </source>
</evidence>
<gene>
    <name evidence="1" type="ORF">IW16_14910</name>
</gene>
<organism evidence="1 2">
    <name type="scientific">Chryseobacterium vrystaatense</name>
    <dbReference type="NCBI Taxonomy" id="307480"/>
    <lineage>
        <taxon>Bacteria</taxon>
        <taxon>Pseudomonadati</taxon>
        <taxon>Bacteroidota</taxon>
        <taxon>Flavobacteriia</taxon>
        <taxon>Flavobacteriales</taxon>
        <taxon>Weeksellaceae</taxon>
        <taxon>Chryseobacterium group</taxon>
        <taxon>Chryseobacterium</taxon>
    </lineage>
</organism>
<dbReference type="Proteomes" id="UP000028719">
    <property type="component" value="Unassembled WGS sequence"/>
</dbReference>
<comment type="caution">
    <text evidence="1">The sequence shown here is derived from an EMBL/GenBank/DDBJ whole genome shotgun (WGS) entry which is preliminary data.</text>
</comment>
<evidence type="ECO:0000313" key="1">
    <source>
        <dbReference type="EMBL" id="KFF25303.1"/>
    </source>
</evidence>